<dbReference type="GeneID" id="94843391"/>
<dbReference type="SUPFAM" id="SSF48403">
    <property type="entry name" value="Ankyrin repeat"/>
    <property type="match status" value="1"/>
</dbReference>
<gene>
    <name evidence="1" type="ORF">TRFO_32780</name>
</gene>
<dbReference type="Proteomes" id="UP000179807">
    <property type="component" value="Unassembled WGS sequence"/>
</dbReference>
<organism evidence="1 2">
    <name type="scientific">Tritrichomonas foetus</name>
    <dbReference type="NCBI Taxonomy" id="1144522"/>
    <lineage>
        <taxon>Eukaryota</taxon>
        <taxon>Metamonada</taxon>
        <taxon>Parabasalia</taxon>
        <taxon>Tritrichomonadida</taxon>
        <taxon>Tritrichomonadidae</taxon>
        <taxon>Tritrichomonas</taxon>
    </lineage>
</organism>
<evidence type="ECO:0000313" key="2">
    <source>
        <dbReference type="Proteomes" id="UP000179807"/>
    </source>
</evidence>
<dbReference type="PANTHER" id="PTHR24159">
    <property type="match status" value="1"/>
</dbReference>
<dbReference type="OrthoDB" id="5314041at2759"/>
<dbReference type="RefSeq" id="XP_068353641.1">
    <property type="nucleotide sequence ID" value="XM_068508687.1"/>
</dbReference>
<dbReference type="VEuPathDB" id="TrichDB:TRFO_32780"/>
<protein>
    <submittedName>
        <fullName evidence="1">Uncharacterized protein</fullName>
    </submittedName>
</protein>
<dbReference type="AlphaFoldDB" id="A0A1J4JN08"/>
<name>A0A1J4JN08_9EUKA</name>
<dbReference type="PANTHER" id="PTHR24159:SF5">
    <property type="entry name" value="ANK_REP_REGION DOMAIN-CONTAINING PROTEIN"/>
    <property type="match status" value="1"/>
</dbReference>
<dbReference type="Pfam" id="PF12796">
    <property type="entry name" value="Ank_2"/>
    <property type="match status" value="1"/>
</dbReference>
<keyword evidence="2" id="KW-1185">Reference proteome</keyword>
<dbReference type="InterPro" id="IPR002110">
    <property type="entry name" value="Ankyrin_rpt"/>
</dbReference>
<reference evidence="1" key="1">
    <citation type="submission" date="2016-10" db="EMBL/GenBank/DDBJ databases">
        <authorList>
            <person name="Benchimol M."/>
            <person name="Almeida L.G."/>
            <person name="Vasconcelos A.T."/>
            <person name="Perreira-Neves A."/>
            <person name="Rosa I.A."/>
            <person name="Tasca T."/>
            <person name="Bogo M.R."/>
            <person name="de Souza W."/>
        </authorList>
    </citation>
    <scope>NUCLEOTIDE SEQUENCE [LARGE SCALE GENOMIC DNA]</scope>
    <source>
        <strain evidence="1">K</strain>
    </source>
</reference>
<proteinExistence type="predicted"/>
<sequence length="688" mass="82028">MMMEKSKLIFDNLLLNEHVQKIIVENEELKKFTIKYGSDYEYLKSYFENGFVDVSTANNELFYYFANFFQIDSLLQQIETYNYNYKIISTNQEIIFQKQIISLFLELNEDNFDETSEQILMILLNTSSSSSSSSIIESTKTNSFSSFSDLSNSKIIDDLLLTCFFYHVCNIRPFQIPILIKLFKLLSQNFSGLLEKLLLLIGKDKYKLCNYSRHCNLYEQKDLEKLNCFVLRELFDRKMILKNEMSNQYNPLFQDIFSDHFNNEIDLSLHKKHIKEGIHPALLFEILMKDNIEEFQEISKALDFDFTKSFKYNIYNKFNILSTSNEISYLNVCCYFDSVKCFEYLLSNDQQITEEDFLYAIYGGSINIIHLIENYQQQQLNIKLIHLERSIQFHQNVIFEWLFEKYIEQNHQINNNSQIYQNKQSINQLINSLLKESIKNYNFEIMIYLLSKNSSFYQIIEEASKSLNYILLEISLNFKYCDWLTDFRNISMSEIIKQIILDQKIELFRKMIQFPPIRNQADTFAESYFIAIKQNYLEIIQIFHEIEHFNINFWHYYSSPLVLSIKENRCRIFHEILKHPHIDVNYQGHGDHPLCIACKLEREWHVKELLKISTIDTNVIDGASNPINIAVEKNNMKIIKMLCENKHINFNIEKYNPIHKAIYNNNLEIVQYFLSLPKFYIDLNNLKV</sequence>
<evidence type="ECO:0000313" key="1">
    <source>
        <dbReference type="EMBL" id="OHT00505.1"/>
    </source>
</evidence>
<accession>A0A1J4JN08</accession>
<dbReference type="Gene3D" id="1.25.40.20">
    <property type="entry name" value="Ankyrin repeat-containing domain"/>
    <property type="match status" value="1"/>
</dbReference>
<comment type="caution">
    <text evidence="1">The sequence shown here is derived from an EMBL/GenBank/DDBJ whole genome shotgun (WGS) entry which is preliminary data.</text>
</comment>
<dbReference type="SMART" id="SM00248">
    <property type="entry name" value="ANK"/>
    <property type="match status" value="6"/>
</dbReference>
<dbReference type="EMBL" id="MLAK01000951">
    <property type="protein sequence ID" value="OHT00505.1"/>
    <property type="molecule type" value="Genomic_DNA"/>
</dbReference>
<dbReference type="InterPro" id="IPR036770">
    <property type="entry name" value="Ankyrin_rpt-contain_sf"/>
</dbReference>